<organism evidence="3 4">
    <name type="scientific">Aedes albopictus</name>
    <name type="common">Asian tiger mosquito</name>
    <name type="synonym">Stegomyia albopicta</name>
    <dbReference type="NCBI Taxonomy" id="7160"/>
    <lineage>
        <taxon>Eukaryota</taxon>
        <taxon>Metazoa</taxon>
        <taxon>Ecdysozoa</taxon>
        <taxon>Arthropoda</taxon>
        <taxon>Hexapoda</taxon>
        <taxon>Insecta</taxon>
        <taxon>Pterygota</taxon>
        <taxon>Neoptera</taxon>
        <taxon>Endopterygota</taxon>
        <taxon>Diptera</taxon>
        <taxon>Nematocera</taxon>
        <taxon>Culicoidea</taxon>
        <taxon>Culicidae</taxon>
        <taxon>Culicinae</taxon>
        <taxon>Aedini</taxon>
        <taxon>Aedes</taxon>
        <taxon>Stegomyia</taxon>
    </lineage>
</organism>
<dbReference type="InterPro" id="IPR036397">
    <property type="entry name" value="RNaseH_sf"/>
</dbReference>
<evidence type="ECO:0000313" key="3">
    <source>
        <dbReference type="EnsemblMetazoa" id="AALFPA23_001570.P38782"/>
    </source>
</evidence>
<sequence>MAPLPAARLASFERPFTNVGVDYFGPVLVKVGRSHVKRWVALFTCLTLRAVHLEVAHSLSTESCITCFRRFVARRGAPLEVYSDNGTNFQGAEKLLKEQINNGLAETFTNSNTKWFFNPPSAPHMGGAWERMVRSVKAAIENIDTGRKLNDEGLLTLLAEAESIVNSRPLTYLPLESEEQEALTPNHFLLGSSKGVKQPPKNPTDHREAVSNNWKQICHQLDIFWHRWLKEYLPTICRRTKWFCDTKPIEVGDLVLVAEASKRNSWIRGRVTEMQPGPDGRVRRATVQTSTGFMRRPACKLAVLDVISSGKTALNTQCYGGGNVAASPRLTVQPTESGSDRVTHTYPCDKGISMTAGRNDDNAITTKP</sequence>
<feature type="region of interest" description="Disordered" evidence="1">
    <location>
        <begin position="333"/>
        <end position="368"/>
    </location>
</feature>
<dbReference type="InterPro" id="IPR040676">
    <property type="entry name" value="DUF5641"/>
</dbReference>
<dbReference type="PANTHER" id="PTHR47331:SF1">
    <property type="entry name" value="GAG-LIKE PROTEIN"/>
    <property type="match status" value="1"/>
</dbReference>
<dbReference type="InterPro" id="IPR001584">
    <property type="entry name" value="Integrase_cat-core"/>
</dbReference>
<name>A0ABM1XPE6_AEDAL</name>
<dbReference type="EnsemblMetazoa" id="AALFPA23_001570.R38782">
    <property type="protein sequence ID" value="AALFPA23_001570.P38782"/>
    <property type="gene ID" value="AALFPA23_001570"/>
</dbReference>
<dbReference type="SUPFAM" id="SSF53098">
    <property type="entry name" value="Ribonuclease H-like"/>
    <property type="match status" value="1"/>
</dbReference>
<keyword evidence="4" id="KW-1185">Reference proteome</keyword>
<reference evidence="4" key="1">
    <citation type="journal article" date="2015" name="Proc. Natl. Acad. Sci. U.S.A.">
        <title>Genome sequence of the Asian Tiger mosquito, Aedes albopictus, reveals insights into its biology, genetics, and evolution.</title>
        <authorList>
            <person name="Chen X.G."/>
            <person name="Jiang X."/>
            <person name="Gu J."/>
            <person name="Xu M."/>
            <person name="Wu Y."/>
            <person name="Deng Y."/>
            <person name="Zhang C."/>
            <person name="Bonizzoni M."/>
            <person name="Dermauw W."/>
            <person name="Vontas J."/>
            <person name="Armbruster P."/>
            <person name="Huang X."/>
            <person name="Yang Y."/>
            <person name="Zhang H."/>
            <person name="He W."/>
            <person name="Peng H."/>
            <person name="Liu Y."/>
            <person name="Wu K."/>
            <person name="Chen J."/>
            <person name="Lirakis M."/>
            <person name="Topalis P."/>
            <person name="Van Leeuwen T."/>
            <person name="Hall A.B."/>
            <person name="Jiang X."/>
            <person name="Thorpe C."/>
            <person name="Mueller R.L."/>
            <person name="Sun C."/>
            <person name="Waterhouse R.M."/>
            <person name="Yan G."/>
            <person name="Tu Z.J."/>
            <person name="Fang X."/>
            <person name="James A.A."/>
        </authorList>
    </citation>
    <scope>NUCLEOTIDE SEQUENCE [LARGE SCALE GENOMIC DNA]</scope>
    <source>
        <strain evidence="4">Foshan</strain>
    </source>
</reference>
<accession>A0ABM1XPE6</accession>
<proteinExistence type="predicted"/>
<dbReference type="RefSeq" id="XP_062706409.1">
    <property type="nucleotide sequence ID" value="XM_062850425.1"/>
</dbReference>
<evidence type="ECO:0000313" key="4">
    <source>
        <dbReference type="Proteomes" id="UP000069940"/>
    </source>
</evidence>
<dbReference type="PANTHER" id="PTHR47331">
    <property type="entry name" value="PHD-TYPE DOMAIN-CONTAINING PROTEIN"/>
    <property type="match status" value="1"/>
</dbReference>
<evidence type="ECO:0000259" key="2">
    <source>
        <dbReference type="PROSITE" id="PS50994"/>
    </source>
</evidence>
<dbReference type="Pfam" id="PF18701">
    <property type="entry name" value="DUF5641"/>
    <property type="match status" value="1"/>
</dbReference>
<dbReference type="Gene3D" id="3.30.420.10">
    <property type="entry name" value="Ribonuclease H-like superfamily/Ribonuclease H"/>
    <property type="match status" value="1"/>
</dbReference>
<evidence type="ECO:0000256" key="1">
    <source>
        <dbReference type="SAM" id="MobiDB-lite"/>
    </source>
</evidence>
<dbReference type="InterPro" id="IPR012337">
    <property type="entry name" value="RNaseH-like_sf"/>
</dbReference>
<dbReference type="PROSITE" id="PS50994">
    <property type="entry name" value="INTEGRASE"/>
    <property type="match status" value="1"/>
</dbReference>
<reference evidence="3" key="2">
    <citation type="submission" date="2025-05" db="UniProtKB">
        <authorList>
            <consortium name="EnsemblMetazoa"/>
        </authorList>
    </citation>
    <scope>IDENTIFICATION</scope>
    <source>
        <strain evidence="3">Foshan</strain>
    </source>
</reference>
<dbReference type="Proteomes" id="UP000069940">
    <property type="component" value="Unassembled WGS sequence"/>
</dbReference>
<feature type="domain" description="Integrase catalytic" evidence="2">
    <location>
        <begin position="11"/>
        <end position="193"/>
    </location>
</feature>
<protein>
    <recommendedName>
        <fullName evidence="2">Integrase catalytic domain-containing protein</fullName>
    </recommendedName>
</protein>
<dbReference type="GeneID" id="109400792"/>